<dbReference type="SUPFAM" id="SSF51445">
    <property type="entry name" value="(Trans)glycosidases"/>
    <property type="match status" value="1"/>
</dbReference>
<dbReference type="PANTHER" id="PTHR11452:SF75">
    <property type="entry name" value="ALPHA-GALACTOSIDASE MEL1"/>
    <property type="match status" value="1"/>
</dbReference>
<dbReference type="InterPro" id="IPR041233">
    <property type="entry name" value="Melibiase_C"/>
</dbReference>
<dbReference type="Proteomes" id="UP001200741">
    <property type="component" value="Unassembled WGS sequence"/>
</dbReference>
<evidence type="ECO:0000256" key="4">
    <source>
        <dbReference type="ARBA" id="ARBA00023295"/>
    </source>
</evidence>
<dbReference type="Gene3D" id="3.20.20.70">
    <property type="entry name" value="Aldolase class I"/>
    <property type="match status" value="1"/>
</dbReference>
<name>A0ABS8Y180_9BURK</name>
<proteinExistence type="inferred from homology"/>
<keyword evidence="5" id="KW-1015">Disulfide bond</keyword>
<evidence type="ECO:0000259" key="7">
    <source>
        <dbReference type="Pfam" id="PF17801"/>
    </source>
</evidence>
<comment type="catalytic activity">
    <reaction evidence="5">
        <text>Hydrolysis of terminal, non-reducing alpha-D-galactose residues in alpha-D-galactosides, including galactose oligosaccharides, galactomannans and galactolipids.</text>
        <dbReference type="EC" id="3.2.1.22"/>
    </reaction>
</comment>
<dbReference type="EC" id="3.2.1.22" evidence="5"/>
<dbReference type="InterPro" id="IPR013780">
    <property type="entry name" value="Glyco_hydro_b"/>
</dbReference>
<evidence type="ECO:0000313" key="9">
    <source>
        <dbReference type="Proteomes" id="UP001200741"/>
    </source>
</evidence>
<evidence type="ECO:0000256" key="6">
    <source>
        <dbReference type="SAM" id="SignalP"/>
    </source>
</evidence>
<keyword evidence="3 5" id="KW-0378">Hydrolase</keyword>
<evidence type="ECO:0000313" key="8">
    <source>
        <dbReference type="EMBL" id="MCE4556671.1"/>
    </source>
</evidence>
<dbReference type="SUPFAM" id="SSF51011">
    <property type="entry name" value="Glycosyl hydrolase domain"/>
    <property type="match status" value="1"/>
</dbReference>
<feature type="domain" description="Alpha galactosidase C-terminal" evidence="7">
    <location>
        <begin position="324"/>
        <end position="400"/>
    </location>
</feature>
<evidence type="ECO:0000256" key="1">
    <source>
        <dbReference type="ARBA" id="ARBA00009743"/>
    </source>
</evidence>
<feature type="signal peptide" evidence="6">
    <location>
        <begin position="1"/>
        <end position="24"/>
    </location>
</feature>
<dbReference type="Pfam" id="PF17801">
    <property type="entry name" value="Melibiase_C"/>
    <property type="match status" value="1"/>
</dbReference>
<dbReference type="InterPro" id="IPR002241">
    <property type="entry name" value="Glyco_hydro_27"/>
</dbReference>
<dbReference type="CDD" id="cd14792">
    <property type="entry name" value="GH27"/>
    <property type="match status" value="1"/>
</dbReference>
<accession>A0ABS8Y180</accession>
<dbReference type="PRINTS" id="PR00740">
    <property type="entry name" value="GLHYDRLASE27"/>
</dbReference>
<organism evidence="8 9">
    <name type="scientific">Pelomonas cellulosilytica</name>
    <dbReference type="NCBI Taxonomy" id="2906762"/>
    <lineage>
        <taxon>Bacteria</taxon>
        <taxon>Pseudomonadati</taxon>
        <taxon>Pseudomonadota</taxon>
        <taxon>Betaproteobacteria</taxon>
        <taxon>Burkholderiales</taxon>
        <taxon>Sphaerotilaceae</taxon>
        <taxon>Roseateles</taxon>
    </lineage>
</organism>
<evidence type="ECO:0000256" key="5">
    <source>
        <dbReference type="RuleBase" id="RU361168"/>
    </source>
</evidence>
<dbReference type="InterPro" id="IPR013785">
    <property type="entry name" value="Aldolase_TIM"/>
</dbReference>
<dbReference type="InterPro" id="IPR000111">
    <property type="entry name" value="Glyco_hydro_27/36_CS"/>
</dbReference>
<feature type="chain" id="PRO_5047528389" description="Alpha-galactosidase" evidence="6">
    <location>
        <begin position="25"/>
        <end position="405"/>
    </location>
</feature>
<evidence type="ECO:0000256" key="3">
    <source>
        <dbReference type="ARBA" id="ARBA00022801"/>
    </source>
</evidence>
<dbReference type="InterPro" id="IPR017853">
    <property type="entry name" value="GH"/>
</dbReference>
<dbReference type="Gene3D" id="2.60.40.1180">
    <property type="entry name" value="Golgi alpha-mannosidase II"/>
    <property type="match status" value="1"/>
</dbReference>
<protein>
    <recommendedName>
        <fullName evidence="5">Alpha-galactosidase</fullName>
        <ecNumber evidence="5">3.2.1.22</ecNumber>
    </recommendedName>
    <alternativeName>
        <fullName evidence="5">Melibiase</fullName>
    </alternativeName>
</protein>
<dbReference type="PANTHER" id="PTHR11452">
    <property type="entry name" value="ALPHA-GALACTOSIDASE/ALPHA-N-ACETYLGALACTOSAMINIDASE"/>
    <property type="match status" value="1"/>
</dbReference>
<keyword evidence="2 6" id="KW-0732">Signal</keyword>
<comment type="caution">
    <text evidence="8">The sequence shown here is derived from an EMBL/GenBank/DDBJ whole genome shotgun (WGS) entry which is preliminary data.</text>
</comment>
<dbReference type="EMBL" id="JAJTWU010000008">
    <property type="protein sequence ID" value="MCE4556671.1"/>
    <property type="molecule type" value="Genomic_DNA"/>
</dbReference>
<dbReference type="GO" id="GO:0016787">
    <property type="term" value="F:hydrolase activity"/>
    <property type="evidence" value="ECO:0007669"/>
    <property type="project" value="UniProtKB-KW"/>
</dbReference>
<comment type="similarity">
    <text evidence="1 5">Belongs to the glycosyl hydrolase 27 family.</text>
</comment>
<keyword evidence="9" id="KW-1185">Reference proteome</keyword>
<keyword evidence="4 5" id="KW-0326">Glycosidase</keyword>
<dbReference type="Pfam" id="PF16499">
    <property type="entry name" value="Melibiase_2"/>
    <property type="match status" value="1"/>
</dbReference>
<dbReference type="RefSeq" id="WP_233373717.1">
    <property type="nucleotide sequence ID" value="NZ_JAJTWU010000008.1"/>
</dbReference>
<gene>
    <name evidence="8" type="ORF">LXT13_19920</name>
</gene>
<dbReference type="PROSITE" id="PS00512">
    <property type="entry name" value="ALPHA_GALACTOSIDASE"/>
    <property type="match status" value="1"/>
</dbReference>
<reference evidence="8 9" key="1">
    <citation type="submission" date="2021-12" db="EMBL/GenBank/DDBJ databases">
        <title>Genome seq of P8.</title>
        <authorList>
            <person name="Seo T."/>
        </authorList>
    </citation>
    <scope>NUCLEOTIDE SEQUENCE [LARGE SCALE GENOMIC DNA]</scope>
    <source>
        <strain evidence="8 9">P8</strain>
    </source>
</reference>
<sequence>MTSTWLRRMLLVLSSCAIACSAQAQTGHETLKLDAPKPNLAPTPPMGWNSWNKFACNVSEQLIREQADAMAASGLKAAGYTYLVIDDCWQKSRDADGNIQPDPERFPSGMKALADYVHGKGLKFGLYSDAGSLTCGGRPGSAGHEFQDARQYARWGVDWLKYDWCYTGTRNPEAAYTLMAKALRESGRDIVLSICEWGNSRPGRWAHPVGHLWRTTGDIWDGWKGKKAYSHGLLDIIDMNAELWAESAPNGWNDPDMLEVGNGGMTTAEYESHFSIWAMLAAPLIAGNDLRRMDADTLRILTNAEVIKVDQDPLGRQGRRVWRQGDLEVWVRTLAGGDRAAVLFNRGDKPADIAVSWAQLDLPARLKADVLDLWSSKKTKGATGRHGGTVAPHGVLMFRISPVTP</sequence>
<evidence type="ECO:0000256" key="2">
    <source>
        <dbReference type="ARBA" id="ARBA00022729"/>
    </source>
</evidence>